<dbReference type="Gene3D" id="1.10.287.130">
    <property type="match status" value="1"/>
</dbReference>
<dbReference type="Pfam" id="PF00512">
    <property type="entry name" value="HisKA"/>
    <property type="match status" value="1"/>
</dbReference>
<organism evidence="23 24">
    <name type="scientific">Pseudomonas baltica</name>
    <dbReference type="NCBI Taxonomy" id="2762576"/>
    <lineage>
        <taxon>Bacteria</taxon>
        <taxon>Pseudomonadati</taxon>
        <taxon>Pseudomonadota</taxon>
        <taxon>Gammaproteobacteria</taxon>
        <taxon>Pseudomonadales</taxon>
        <taxon>Pseudomonadaceae</taxon>
        <taxon>Pseudomonas</taxon>
    </lineage>
</organism>
<feature type="modified residue" description="4-aspartylphosphate" evidence="17">
    <location>
        <position position="1012"/>
    </location>
</feature>
<dbReference type="Pfam" id="PF00072">
    <property type="entry name" value="Response_reg"/>
    <property type="match status" value="1"/>
</dbReference>
<dbReference type="PROSITE" id="PS50110">
    <property type="entry name" value="RESPONSE_REGULATORY"/>
    <property type="match status" value="1"/>
</dbReference>
<evidence type="ECO:0000256" key="6">
    <source>
        <dbReference type="ARBA" id="ARBA00022553"/>
    </source>
</evidence>
<dbReference type="InterPro" id="IPR000014">
    <property type="entry name" value="PAS"/>
</dbReference>
<comment type="catalytic activity">
    <reaction evidence="1">
        <text>ATP + protein L-histidine = ADP + protein N-phospho-L-histidine.</text>
        <dbReference type="EC" id="2.7.13.3"/>
    </reaction>
</comment>
<dbReference type="InterPro" id="IPR005467">
    <property type="entry name" value="His_kinase_dom"/>
</dbReference>
<evidence type="ECO:0000256" key="16">
    <source>
        <dbReference type="PROSITE-ProRule" id="PRU00110"/>
    </source>
</evidence>
<dbReference type="Proteomes" id="UP000546173">
    <property type="component" value="Unassembled WGS sequence"/>
</dbReference>
<evidence type="ECO:0000313" key="24">
    <source>
        <dbReference type="Proteomes" id="UP000546173"/>
    </source>
</evidence>
<dbReference type="SUPFAM" id="SSF47384">
    <property type="entry name" value="Homodimeric domain of signal transducing histidine kinase"/>
    <property type="match status" value="1"/>
</dbReference>
<dbReference type="Pfam" id="PF08448">
    <property type="entry name" value="PAS_4"/>
    <property type="match status" value="1"/>
</dbReference>
<name>A0A7X1G2C4_9PSED</name>
<dbReference type="SUPFAM" id="SSF55785">
    <property type="entry name" value="PYP-like sensor domain (PAS domain)"/>
    <property type="match status" value="1"/>
</dbReference>
<evidence type="ECO:0000256" key="2">
    <source>
        <dbReference type="ARBA" id="ARBA00004429"/>
    </source>
</evidence>
<gene>
    <name evidence="23" type="ORF">H7993_02150</name>
</gene>
<dbReference type="Gene3D" id="1.20.120.160">
    <property type="entry name" value="HPT domain"/>
    <property type="match status" value="1"/>
</dbReference>
<keyword evidence="10" id="KW-0547">Nucleotide-binding</keyword>
<dbReference type="SMART" id="SM00387">
    <property type="entry name" value="HATPase_c"/>
    <property type="match status" value="1"/>
</dbReference>
<evidence type="ECO:0000256" key="13">
    <source>
        <dbReference type="ARBA" id="ARBA00022989"/>
    </source>
</evidence>
<sequence>MSLIAWVGRSTRWVLVWLAGTALAHAQVLPLHGRSQPEPAWFERLHMQLADRDRQWLRARRVLRVAVSRPDYGPFDLSANGGSYEGISADYLALVARLLELDVEVQAYPSRELALAALEAGEVQVLGTTSRREALRHGLLLSDAYIQDQPVLAMRPGQSLDATAPLRIALVRDHVAASEVRERFPEAQLQLHPTPSNALAAVAYQQADLFVGGALAVFHQADGSQLPGLRLQPAEGIGGNAFGFAVNPRDARLLRLLDKALAVVPDEARAAIARRWSVERPRVAEPAALPLTATQRQWLAGRTELRVLMDPRFVPVSYRDDQGRFAGVAADVLHQIARRTGLAIEVIESTSLTRMSEMIERGEADLIAAMIPSPERQTRLAFSRGYLSSSPVLVTREGGREPVSLEQSAGKRVVLVEGSLLHEWLQEHYPSIDRLRAASSAEALAMLDRGQADAAVLPLIAARYMIARQYRSRLRVSAALPVAPVHFAFAVSPRAQVLQSILDSALQDIPPPHMSELTRHWRTEMIVADGLWQRYRWAIIQGFAAASLLLLLALGWVSYLKRLIRQRVDAERALTTQLEFMRVMIDGTPHPIYIRDRQARLINCNTSYLQALGVTREAILNKPLTGYGLLEERHAQLAQDAYLQAMEHGEPVVEDRTLTLPSGEVLIIHHWMLPYRGGDGRIQGLIAGWVDITERQRLCQAYRDAQAQAEAANQAKTTFLATMSHEIRTPMNAVLGMLELALKKAEQGMLDKPALEVASQSANGLLALIGDILDVTRIEAGRLELLPAPCQLGQLAGETVGLFQAQAREKYLRLKLEVLGAPDTWLSVDPVRFKQIIANLLSNAIKFTREGQVSVVLGVWPQAHGARVELSVEDSGQGIAQADLLRLGAPYRQAAGGRGSRVGAGLGLSICRSLADLMGGRLELHSVLGCGTRVQLQFDAVPGANAPPSGAREPARIDLPALQVLVVDDYPANRVLLERQLTFLGHRVTVAEHGAAGLRAWLRGAYDVVISDCNMPGINGYQLVKAVREHERRKHQEPCLFLGCTANAQISERRRCLQQGMDDCLFKPLSLETLALHLDPHRARRMLGAPEDDVDLGSLDQLTGGDASLLLRLLDDLAESNLQDLKRLHSLSQPYQTGEVADLVHRIKGGARIVRARRLLAACEALEQACTASSSAERMRRGVDDLAAAMVGLDDYLARHGTSGKP</sequence>
<dbReference type="SMART" id="SM00091">
    <property type="entry name" value="PAS"/>
    <property type="match status" value="1"/>
</dbReference>
<dbReference type="CDD" id="cd00130">
    <property type="entry name" value="PAS"/>
    <property type="match status" value="1"/>
</dbReference>
<evidence type="ECO:0000259" key="18">
    <source>
        <dbReference type="PROSITE" id="PS50109"/>
    </source>
</evidence>
<dbReference type="Pfam" id="PF00497">
    <property type="entry name" value="SBP_bac_3"/>
    <property type="match status" value="2"/>
</dbReference>
<evidence type="ECO:0000256" key="1">
    <source>
        <dbReference type="ARBA" id="ARBA00000085"/>
    </source>
</evidence>
<evidence type="ECO:0000256" key="3">
    <source>
        <dbReference type="ARBA" id="ARBA00012438"/>
    </source>
</evidence>
<evidence type="ECO:0000256" key="8">
    <source>
        <dbReference type="ARBA" id="ARBA00022692"/>
    </source>
</evidence>
<dbReference type="GO" id="GO:0005886">
    <property type="term" value="C:plasma membrane"/>
    <property type="evidence" value="ECO:0007669"/>
    <property type="project" value="UniProtKB-SubCell"/>
</dbReference>
<dbReference type="GO" id="GO:0009927">
    <property type="term" value="F:histidine phosphotransfer kinase activity"/>
    <property type="evidence" value="ECO:0007669"/>
    <property type="project" value="TreeGrafter"/>
</dbReference>
<evidence type="ECO:0000259" key="19">
    <source>
        <dbReference type="PROSITE" id="PS50110"/>
    </source>
</evidence>
<dbReference type="InterPro" id="IPR035965">
    <property type="entry name" value="PAS-like_dom_sf"/>
</dbReference>
<dbReference type="Pfam" id="PF01627">
    <property type="entry name" value="Hpt"/>
    <property type="match status" value="1"/>
</dbReference>
<dbReference type="InterPro" id="IPR003661">
    <property type="entry name" value="HisK_dim/P_dom"/>
</dbReference>
<dbReference type="CDD" id="cd00082">
    <property type="entry name" value="HisKA"/>
    <property type="match status" value="1"/>
</dbReference>
<dbReference type="InterPro" id="IPR013656">
    <property type="entry name" value="PAS_4"/>
</dbReference>
<keyword evidence="8" id="KW-0812">Transmembrane</keyword>
<dbReference type="InterPro" id="IPR049871">
    <property type="entry name" value="BvgS-like_periplasmic2"/>
</dbReference>
<evidence type="ECO:0000256" key="4">
    <source>
        <dbReference type="ARBA" id="ARBA00022475"/>
    </source>
</evidence>
<keyword evidence="24" id="KW-1185">Reference proteome</keyword>
<dbReference type="NCBIfam" id="TIGR00229">
    <property type="entry name" value="sensory_box"/>
    <property type="match status" value="1"/>
</dbReference>
<evidence type="ECO:0000259" key="20">
    <source>
        <dbReference type="PROSITE" id="PS50112"/>
    </source>
</evidence>
<dbReference type="InterPro" id="IPR011006">
    <property type="entry name" value="CheY-like_superfamily"/>
</dbReference>
<dbReference type="Gene3D" id="3.40.190.10">
    <property type="entry name" value="Periplasmic binding protein-like II"/>
    <property type="match status" value="4"/>
</dbReference>
<evidence type="ECO:0000256" key="5">
    <source>
        <dbReference type="ARBA" id="ARBA00022519"/>
    </source>
</evidence>
<dbReference type="PROSITE" id="PS50112">
    <property type="entry name" value="PAS"/>
    <property type="match status" value="1"/>
</dbReference>
<evidence type="ECO:0000259" key="22">
    <source>
        <dbReference type="PROSITE" id="PS50894"/>
    </source>
</evidence>
<keyword evidence="7" id="KW-0808">Transferase</keyword>
<dbReference type="SUPFAM" id="SSF52172">
    <property type="entry name" value="CheY-like"/>
    <property type="match status" value="1"/>
</dbReference>
<evidence type="ECO:0000313" key="23">
    <source>
        <dbReference type="EMBL" id="MBC2677181.1"/>
    </source>
</evidence>
<dbReference type="CDD" id="cd13707">
    <property type="entry name" value="PBP2_BvgS_D2"/>
    <property type="match status" value="1"/>
</dbReference>
<keyword evidence="15" id="KW-0472">Membrane</keyword>
<comment type="caution">
    <text evidence="23">The sequence shown here is derived from an EMBL/GenBank/DDBJ whole genome shotgun (WGS) entry which is preliminary data.</text>
</comment>
<dbReference type="CDD" id="cd17546">
    <property type="entry name" value="REC_hyHK_CKI1_RcsC-like"/>
    <property type="match status" value="1"/>
</dbReference>
<keyword evidence="11" id="KW-0418">Kinase</keyword>
<dbReference type="InterPro" id="IPR036641">
    <property type="entry name" value="HPT_dom_sf"/>
</dbReference>
<dbReference type="AlphaFoldDB" id="A0A7X1G2C4"/>
<evidence type="ECO:0000256" key="15">
    <source>
        <dbReference type="ARBA" id="ARBA00023136"/>
    </source>
</evidence>
<dbReference type="InterPro" id="IPR049870">
    <property type="entry name" value="BvgS-like_periplasmic1"/>
</dbReference>
<protein>
    <recommendedName>
        <fullName evidence="3">histidine kinase</fullName>
        <ecNumber evidence="3">2.7.13.3</ecNumber>
    </recommendedName>
</protein>
<evidence type="ECO:0000256" key="9">
    <source>
        <dbReference type="ARBA" id="ARBA00022729"/>
    </source>
</evidence>
<dbReference type="PROSITE" id="PS50113">
    <property type="entry name" value="PAC"/>
    <property type="match status" value="1"/>
</dbReference>
<keyword evidence="4" id="KW-1003">Cell membrane</keyword>
<evidence type="ECO:0000256" key="7">
    <source>
        <dbReference type="ARBA" id="ARBA00022679"/>
    </source>
</evidence>
<keyword evidence="12" id="KW-0067">ATP-binding</keyword>
<dbReference type="GO" id="GO:0005524">
    <property type="term" value="F:ATP binding"/>
    <property type="evidence" value="ECO:0007669"/>
    <property type="project" value="UniProtKB-KW"/>
</dbReference>
<dbReference type="InterPro" id="IPR036097">
    <property type="entry name" value="HisK_dim/P_sf"/>
</dbReference>
<dbReference type="Pfam" id="PF02518">
    <property type="entry name" value="HATPase_c"/>
    <property type="match status" value="1"/>
</dbReference>
<dbReference type="InterPro" id="IPR036890">
    <property type="entry name" value="HATPase_C_sf"/>
</dbReference>
<dbReference type="PRINTS" id="PR00344">
    <property type="entry name" value="BCTRLSENSOR"/>
</dbReference>
<dbReference type="InterPro" id="IPR001789">
    <property type="entry name" value="Sig_transdc_resp-reg_receiver"/>
</dbReference>
<keyword evidence="14" id="KW-0902">Two-component regulatory system</keyword>
<accession>A0A7X1G2C4</accession>
<feature type="domain" description="Histidine kinase" evidence="18">
    <location>
        <begin position="722"/>
        <end position="942"/>
    </location>
</feature>
<dbReference type="SUPFAM" id="SSF47226">
    <property type="entry name" value="Histidine-containing phosphotransfer domain, HPT domain"/>
    <property type="match status" value="1"/>
</dbReference>
<dbReference type="InterPro" id="IPR001638">
    <property type="entry name" value="Solute-binding_3/MltF_N"/>
</dbReference>
<feature type="modified residue" description="Phosphohistidine" evidence="16">
    <location>
        <position position="1145"/>
    </location>
</feature>
<keyword evidence="6 17" id="KW-0597">Phosphoprotein</keyword>
<keyword evidence="13" id="KW-1133">Transmembrane helix</keyword>
<dbReference type="InterPro" id="IPR000700">
    <property type="entry name" value="PAS-assoc_C"/>
</dbReference>
<comment type="subcellular location">
    <subcellularLocation>
        <location evidence="2">Cell inner membrane</location>
        <topology evidence="2">Multi-pass membrane protein</topology>
    </subcellularLocation>
</comment>
<evidence type="ECO:0000256" key="12">
    <source>
        <dbReference type="ARBA" id="ARBA00022840"/>
    </source>
</evidence>
<dbReference type="SUPFAM" id="SSF53850">
    <property type="entry name" value="Periplasmic binding protein-like II"/>
    <property type="match status" value="2"/>
</dbReference>
<dbReference type="EMBL" id="JACMYH010000001">
    <property type="protein sequence ID" value="MBC2677181.1"/>
    <property type="molecule type" value="Genomic_DNA"/>
</dbReference>
<dbReference type="PROSITE" id="PS50109">
    <property type="entry name" value="HIS_KIN"/>
    <property type="match status" value="1"/>
</dbReference>
<evidence type="ECO:0000256" key="14">
    <source>
        <dbReference type="ARBA" id="ARBA00023012"/>
    </source>
</evidence>
<dbReference type="PANTHER" id="PTHR43047">
    <property type="entry name" value="TWO-COMPONENT HISTIDINE PROTEIN KINASE"/>
    <property type="match status" value="1"/>
</dbReference>
<dbReference type="Gene3D" id="3.30.565.10">
    <property type="entry name" value="Histidine kinase-like ATPase, C-terminal domain"/>
    <property type="match status" value="1"/>
</dbReference>
<feature type="domain" description="HPt" evidence="22">
    <location>
        <begin position="1106"/>
        <end position="1200"/>
    </location>
</feature>
<evidence type="ECO:0000256" key="11">
    <source>
        <dbReference type="ARBA" id="ARBA00022777"/>
    </source>
</evidence>
<dbReference type="PROSITE" id="PS50894">
    <property type="entry name" value="HPT"/>
    <property type="match status" value="1"/>
</dbReference>
<dbReference type="Gene3D" id="3.30.450.20">
    <property type="entry name" value="PAS domain"/>
    <property type="match status" value="1"/>
</dbReference>
<dbReference type="SMART" id="SM00388">
    <property type="entry name" value="HisKA"/>
    <property type="match status" value="1"/>
</dbReference>
<proteinExistence type="predicted"/>
<dbReference type="SMART" id="SM00062">
    <property type="entry name" value="PBPb"/>
    <property type="match status" value="2"/>
</dbReference>
<dbReference type="InterPro" id="IPR004358">
    <property type="entry name" value="Sig_transdc_His_kin-like_C"/>
</dbReference>
<dbReference type="EC" id="2.7.13.3" evidence="3"/>
<dbReference type="InterPro" id="IPR003594">
    <property type="entry name" value="HATPase_dom"/>
</dbReference>
<evidence type="ECO:0000256" key="10">
    <source>
        <dbReference type="ARBA" id="ARBA00022741"/>
    </source>
</evidence>
<dbReference type="GO" id="GO:0000155">
    <property type="term" value="F:phosphorelay sensor kinase activity"/>
    <property type="evidence" value="ECO:0007669"/>
    <property type="project" value="InterPro"/>
</dbReference>
<dbReference type="SUPFAM" id="SSF55874">
    <property type="entry name" value="ATPase domain of HSP90 chaperone/DNA topoisomerase II/histidine kinase"/>
    <property type="match status" value="1"/>
</dbReference>
<feature type="domain" description="PAC" evidence="21">
    <location>
        <begin position="651"/>
        <end position="704"/>
    </location>
</feature>
<feature type="domain" description="Response regulatory" evidence="19">
    <location>
        <begin position="963"/>
        <end position="1082"/>
    </location>
</feature>
<dbReference type="PANTHER" id="PTHR43047:SF72">
    <property type="entry name" value="OSMOSENSING HISTIDINE PROTEIN KINASE SLN1"/>
    <property type="match status" value="1"/>
</dbReference>
<dbReference type="RefSeq" id="WP_185793276.1">
    <property type="nucleotide sequence ID" value="NZ_JACMYH010000001.1"/>
</dbReference>
<keyword evidence="9" id="KW-0732">Signal</keyword>
<evidence type="ECO:0000256" key="17">
    <source>
        <dbReference type="PROSITE-ProRule" id="PRU00169"/>
    </source>
</evidence>
<evidence type="ECO:0000259" key="21">
    <source>
        <dbReference type="PROSITE" id="PS50113"/>
    </source>
</evidence>
<dbReference type="SMART" id="SM00448">
    <property type="entry name" value="REC"/>
    <property type="match status" value="1"/>
</dbReference>
<dbReference type="InterPro" id="IPR008207">
    <property type="entry name" value="Sig_transdc_His_kin_Hpt_dom"/>
</dbReference>
<dbReference type="CDD" id="cd13705">
    <property type="entry name" value="PBP2_BvgS_D1"/>
    <property type="match status" value="1"/>
</dbReference>
<reference evidence="23 24" key="1">
    <citation type="submission" date="2020-08" db="EMBL/GenBank/DDBJ databases">
        <title>Pseudomonas sp. nov.</title>
        <authorList>
            <person name="Gieschler S."/>
            <person name="Fiedler G."/>
            <person name="Brinks E."/>
            <person name="Boehnlein C."/>
            <person name="Franz C.M.A.P."/>
            <person name="Kabisch J."/>
        </authorList>
    </citation>
    <scope>NUCLEOTIDE SEQUENCE [LARGE SCALE GENOMIC DNA]</scope>
    <source>
        <strain evidence="23 24">MBT-2</strain>
    </source>
</reference>
<feature type="domain" description="PAS" evidence="20">
    <location>
        <begin position="577"/>
        <end position="649"/>
    </location>
</feature>
<keyword evidence="5" id="KW-0997">Cell inner membrane</keyword>
<dbReference type="Gene3D" id="3.40.50.2300">
    <property type="match status" value="1"/>
</dbReference>